<organism evidence="3">
    <name type="scientific">Thermomicrobium roseum</name>
    <dbReference type="NCBI Taxonomy" id="500"/>
    <lineage>
        <taxon>Bacteria</taxon>
        <taxon>Pseudomonadati</taxon>
        <taxon>Thermomicrobiota</taxon>
        <taxon>Thermomicrobia</taxon>
        <taxon>Thermomicrobiales</taxon>
        <taxon>Thermomicrobiaceae</taxon>
        <taxon>Thermomicrobium</taxon>
    </lineage>
</organism>
<comment type="subunit">
    <text evidence="2">Homodimer.</text>
</comment>
<dbReference type="InterPro" id="IPR036894">
    <property type="entry name" value="YbaB-like_sf"/>
</dbReference>
<dbReference type="EMBL" id="DSJL01000010">
    <property type="protein sequence ID" value="HEF64940.1"/>
    <property type="molecule type" value="Genomic_DNA"/>
</dbReference>
<dbReference type="PIRSF" id="PIRSF004555">
    <property type="entry name" value="UCP004555"/>
    <property type="match status" value="1"/>
</dbReference>
<name>A0A7C1X0A7_THERO</name>
<gene>
    <name evidence="3" type="ORF">ENP47_05010</name>
</gene>
<dbReference type="PANTHER" id="PTHR33449:SF1">
    <property type="entry name" value="NUCLEOID-ASSOCIATED PROTEIN YBAB"/>
    <property type="match status" value="1"/>
</dbReference>
<comment type="caution">
    <text evidence="3">The sequence shown here is derived from an EMBL/GenBank/DDBJ whole genome shotgun (WGS) entry which is preliminary data.</text>
</comment>
<comment type="similarity">
    <text evidence="2">Belongs to the YbaB/EbfC family.</text>
</comment>
<dbReference type="GO" id="GO:0043590">
    <property type="term" value="C:bacterial nucleoid"/>
    <property type="evidence" value="ECO:0007669"/>
    <property type="project" value="UniProtKB-UniRule"/>
</dbReference>
<dbReference type="GO" id="GO:0003677">
    <property type="term" value="F:DNA binding"/>
    <property type="evidence" value="ECO:0007669"/>
    <property type="project" value="UniProtKB-UniRule"/>
</dbReference>
<dbReference type="Pfam" id="PF02575">
    <property type="entry name" value="YbaB_DNA_bd"/>
    <property type="match status" value="1"/>
</dbReference>
<comment type="subcellular location">
    <subcellularLocation>
        <location evidence="2">Cytoplasm</location>
        <location evidence="2">Nucleoid</location>
    </subcellularLocation>
</comment>
<reference evidence="3" key="1">
    <citation type="journal article" date="2020" name="mSystems">
        <title>Genome- and Community-Level Interaction Insights into Carbon Utilization and Element Cycling Functions of Hydrothermarchaeota in Hydrothermal Sediment.</title>
        <authorList>
            <person name="Zhou Z."/>
            <person name="Liu Y."/>
            <person name="Xu W."/>
            <person name="Pan J."/>
            <person name="Luo Z.H."/>
            <person name="Li M."/>
        </authorList>
    </citation>
    <scope>NUCLEOTIDE SEQUENCE [LARGE SCALE GENOMIC DNA]</scope>
    <source>
        <strain evidence="3">SpSt-222</strain>
    </source>
</reference>
<sequence length="103" mass="10778">MQPNLRLLKQVQEQLAKVQAELSELVVEGSAGGGAVRVEVDGLRHVRRVRLDPAVVQTGDTEMLEDLIAAAVNDALRRVDEAVTAKVGALAGGLGLPFPGGSL</sequence>
<dbReference type="NCBIfam" id="TIGR00103">
    <property type="entry name" value="DNA_YbaB_EbfC"/>
    <property type="match status" value="1"/>
</dbReference>
<evidence type="ECO:0000256" key="1">
    <source>
        <dbReference type="ARBA" id="ARBA00023125"/>
    </source>
</evidence>
<accession>A0A7C1X0A7</accession>
<dbReference type="PANTHER" id="PTHR33449">
    <property type="entry name" value="NUCLEOID-ASSOCIATED PROTEIN YBAB"/>
    <property type="match status" value="1"/>
</dbReference>
<evidence type="ECO:0000313" key="3">
    <source>
        <dbReference type="EMBL" id="HEF64940.1"/>
    </source>
</evidence>
<keyword evidence="1 2" id="KW-0238">DNA-binding</keyword>
<comment type="function">
    <text evidence="2">Binds to DNA and alters its conformation. May be involved in regulation of gene expression, nucleoid organization and DNA protection.</text>
</comment>
<dbReference type="HAMAP" id="MF_00274">
    <property type="entry name" value="DNA_YbaB_EbfC"/>
    <property type="match status" value="1"/>
</dbReference>
<keyword evidence="2" id="KW-0963">Cytoplasm</keyword>
<dbReference type="GO" id="GO:0005829">
    <property type="term" value="C:cytosol"/>
    <property type="evidence" value="ECO:0007669"/>
    <property type="project" value="TreeGrafter"/>
</dbReference>
<dbReference type="AlphaFoldDB" id="A0A7C1X0A7"/>
<dbReference type="SUPFAM" id="SSF82607">
    <property type="entry name" value="YbaB-like"/>
    <property type="match status" value="1"/>
</dbReference>
<evidence type="ECO:0000256" key="2">
    <source>
        <dbReference type="HAMAP-Rule" id="MF_00274"/>
    </source>
</evidence>
<protein>
    <recommendedName>
        <fullName evidence="2">Nucleoid-associated protein ENP47_05010</fullName>
    </recommendedName>
</protein>
<proteinExistence type="inferred from homology"/>
<dbReference type="InterPro" id="IPR004401">
    <property type="entry name" value="YbaB/EbfC"/>
</dbReference>
<dbReference type="Gene3D" id="3.30.1310.10">
    <property type="entry name" value="Nucleoid-associated protein YbaB-like domain"/>
    <property type="match status" value="1"/>
</dbReference>